<keyword evidence="3 5" id="KW-1133">Transmembrane helix</keyword>
<keyword evidence="4 5" id="KW-0472">Membrane</keyword>
<evidence type="ECO:0000256" key="5">
    <source>
        <dbReference type="SAM" id="Phobius"/>
    </source>
</evidence>
<comment type="subcellular location">
    <subcellularLocation>
        <location evidence="1">Endomembrane system</location>
        <topology evidence="1">Multi-pass membrane protein</topology>
    </subcellularLocation>
</comment>
<dbReference type="InterPro" id="IPR003807">
    <property type="entry name" value="DUF202"/>
</dbReference>
<feature type="transmembrane region" description="Helical" evidence="5">
    <location>
        <begin position="43"/>
        <end position="64"/>
    </location>
</feature>
<keyword evidence="2 5" id="KW-0812">Transmembrane</keyword>
<reference evidence="7 8" key="1">
    <citation type="submission" date="2019-02" db="EMBL/GenBank/DDBJ databases">
        <title>Genomic Encyclopedia of Type Strains, Phase IV (KMG-IV): sequencing the most valuable type-strain genomes for metagenomic binning, comparative biology and taxonomic classification.</title>
        <authorList>
            <person name="Goeker M."/>
        </authorList>
    </citation>
    <scope>NUCLEOTIDE SEQUENCE [LARGE SCALE GENOMIC DNA]</scope>
    <source>
        <strain evidence="7 8">K24</strain>
    </source>
</reference>
<dbReference type="EMBL" id="SGXC01000001">
    <property type="protein sequence ID" value="RZS84890.1"/>
    <property type="molecule type" value="Genomic_DNA"/>
</dbReference>
<evidence type="ECO:0000256" key="1">
    <source>
        <dbReference type="ARBA" id="ARBA00004127"/>
    </source>
</evidence>
<dbReference type="RefSeq" id="WP_130356206.1">
    <property type="nucleotide sequence ID" value="NZ_SGXC01000001.1"/>
</dbReference>
<protein>
    <submittedName>
        <fullName evidence="7">Uncharacterized protein DUF202</fullName>
    </submittedName>
</protein>
<organism evidence="7 8">
    <name type="scientific">Pigmentiphaga kullae</name>
    <dbReference type="NCBI Taxonomy" id="151784"/>
    <lineage>
        <taxon>Bacteria</taxon>
        <taxon>Pseudomonadati</taxon>
        <taxon>Pseudomonadota</taxon>
        <taxon>Betaproteobacteria</taxon>
        <taxon>Burkholderiales</taxon>
        <taxon>Alcaligenaceae</taxon>
        <taxon>Pigmentiphaga</taxon>
    </lineage>
</organism>
<feature type="transmembrane region" description="Helical" evidence="5">
    <location>
        <begin position="21"/>
        <end position="37"/>
    </location>
</feature>
<dbReference type="Proteomes" id="UP000292445">
    <property type="component" value="Unassembled WGS sequence"/>
</dbReference>
<evidence type="ECO:0000259" key="6">
    <source>
        <dbReference type="Pfam" id="PF02656"/>
    </source>
</evidence>
<accession>A0A4Q7NK59</accession>
<keyword evidence="8" id="KW-1185">Reference proteome</keyword>
<dbReference type="Pfam" id="PF02656">
    <property type="entry name" value="DUF202"/>
    <property type="match status" value="1"/>
</dbReference>
<sequence length="102" mass="10792">MSSQLDPGLQPQRTALSWGRTGLSMTAVALLVLRAGIQEHQPVFLVVGALDMLCAILFFATASWRRSALALDKIHAASTGWMAGITALVAITSLAGTWLVLS</sequence>
<evidence type="ECO:0000256" key="2">
    <source>
        <dbReference type="ARBA" id="ARBA00022692"/>
    </source>
</evidence>
<feature type="transmembrane region" description="Helical" evidence="5">
    <location>
        <begin position="76"/>
        <end position="101"/>
    </location>
</feature>
<evidence type="ECO:0000256" key="4">
    <source>
        <dbReference type="ARBA" id="ARBA00023136"/>
    </source>
</evidence>
<evidence type="ECO:0000256" key="3">
    <source>
        <dbReference type="ARBA" id="ARBA00022989"/>
    </source>
</evidence>
<gene>
    <name evidence="7" type="ORF">EV675_0911</name>
</gene>
<comment type="caution">
    <text evidence="7">The sequence shown here is derived from an EMBL/GenBank/DDBJ whole genome shotgun (WGS) entry which is preliminary data.</text>
</comment>
<evidence type="ECO:0000313" key="8">
    <source>
        <dbReference type="Proteomes" id="UP000292445"/>
    </source>
</evidence>
<name>A0A4Q7NK59_9BURK</name>
<dbReference type="GO" id="GO:0012505">
    <property type="term" value="C:endomembrane system"/>
    <property type="evidence" value="ECO:0007669"/>
    <property type="project" value="UniProtKB-SubCell"/>
</dbReference>
<dbReference type="AlphaFoldDB" id="A0A4Q7NK59"/>
<proteinExistence type="predicted"/>
<evidence type="ECO:0000313" key="7">
    <source>
        <dbReference type="EMBL" id="RZS84890.1"/>
    </source>
</evidence>
<feature type="domain" description="DUF202" evidence="6">
    <location>
        <begin position="6"/>
        <end position="65"/>
    </location>
</feature>
<dbReference type="OrthoDB" id="3701077at2"/>